<accession>A0A4C1X4E8</accession>
<protein>
    <submittedName>
        <fullName evidence="2">Uncharacterized protein</fullName>
    </submittedName>
</protein>
<evidence type="ECO:0000313" key="2">
    <source>
        <dbReference type="EMBL" id="GBP57249.1"/>
    </source>
</evidence>
<dbReference type="EMBL" id="BGZK01000712">
    <property type="protein sequence ID" value="GBP57249.1"/>
    <property type="molecule type" value="Genomic_DNA"/>
</dbReference>
<name>A0A4C1X4E8_EUMVA</name>
<keyword evidence="3" id="KW-1185">Reference proteome</keyword>
<gene>
    <name evidence="2" type="ORF">EVAR_44065_1</name>
</gene>
<dbReference type="AlphaFoldDB" id="A0A4C1X4E8"/>
<feature type="region of interest" description="Disordered" evidence="1">
    <location>
        <begin position="1"/>
        <end position="29"/>
    </location>
</feature>
<evidence type="ECO:0000313" key="3">
    <source>
        <dbReference type="Proteomes" id="UP000299102"/>
    </source>
</evidence>
<evidence type="ECO:0000256" key="1">
    <source>
        <dbReference type="SAM" id="MobiDB-lite"/>
    </source>
</evidence>
<comment type="caution">
    <text evidence="2">The sequence shown here is derived from an EMBL/GenBank/DDBJ whole genome shotgun (WGS) entry which is preliminary data.</text>
</comment>
<feature type="compositionally biased region" description="Polar residues" evidence="1">
    <location>
        <begin position="7"/>
        <end position="21"/>
    </location>
</feature>
<sequence>MGHRSPAPSSNQITRAPTSGTRARRWARRHRGVARVTGDGATRNRLSGEVVYGKRHLPARLRLLRGCRPPDDRISVAAAAEVRRKTGWPNVFSAPKTSSKAESACNEYLYGIV</sequence>
<dbReference type="Proteomes" id="UP000299102">
    <property type="component" value="Unassembled WGS sequence"/>
</dbReference>
<organism evidence="2 3">
    <name type="scientific">Eumeta variegata</name>
    <name type="common">Bagworm moth</name>
    <name type="synonym">Eumeta japonica</name>
    <dbReference type="NCBI Taxonomy" id="151549"/>
    <lineage>
        <taxon>Eukaryota</taxon>
        <taxon>Metazoa</taxon>
        <taxon>Ecdysozoa</taxon>
        <taxon>Arthropoda</taxon>
        <taxon>Hexapoda</taxon>
        <taxon>Insecta</taxon>
        <taxon>Pterygota</taxon>
        <taxon>Neoptera</taxon>
        <taxon>Endopterygota</taxon>
        <taxon>Lepidoptera</taxon>
        <taxon>Glossata</taxon>
        <taxon>Ditrysia</taxon>
        <taxon>Tineoidea</taxon>
        <taxon>Psychidae</taxon>
        <taxon>Oiketicinae</taxon>
        <taxon>Eumeta</taxon>
    </lineage>
</organism>
<proteinExistence type="predicted"/>
<reference evidence="2 3" key="1">
    <citation type="journal article" date="2019" name="Commun. Biol.">
        <title>The bagworm genome reveals a unique fibroin gene that provides high tensile strength.</title>
        <authorList>
            <person name="Kono N."/>
            <person name="Nakamura H."/>
            <person name="Ohtoshi R."/>
            <person name="Tomita M."/>
            <person name="Numata K."/>
            <person name="Arakawa K."/>
        </authorList>
    </citation>
    <scope>NUCLEOTIDE SEQUENCE [LARGE SCALE GENOMIC DNA]</scope>
</reference>